<organism evidence="2 3">
    <name type="scientific">Euphydryas editha</name>
    <name type="common">Edith's checkerspot</name>
    <dbReference type="NCBI Taxonomy" id="104508"/>
    <lineage>
        <taxon>Eukaryota</taxon>
        <taxon>Metazoa</taxon>
        <taxon>Ecdysozoa</taxon>
        <taxon>Arthropoda</taxon>
        <taxon>Hexapoda</taxon>
        <taxon>Insecta</taxon>
        <taxon>Pterygota</taxon>
        <taxon>Neoptera</taxon>
        <taxon>Endopterygota</taxon>
        <taxon>Lepidoptera</taxon>
        <taxon>Glossata</taxon>
        <taxon>Ditrysia</taxon>
        <taxon>Papilionoidea</taxon>
        <taxon>Nymphalidae</taxon>
        <taxon>Nymphalinae</taxon>
        <taxon>Euphydryas</taxon>
    </lineage>
</organism>
<proteinExistence type="predicted"/>
<name>A0AAU9TEP0_EUPED</name>
<reference evidence="2" key="1">
    <citation type="submission" date="2022-03" db="EMBL/GenBank/DDBJ databases">
        <authorList>
            <person name="Tunstrom K."/>
        </authorList>
    </citation>
    <scope>NUCLEOTIDE SEQUENCE</scope>
</reference>
<keyword evidence="1" id="KW-0732">Signal</keyword>
<keyword evidence="3" id="KW-1185">Reference proteome</keyword>
<protein>
    <submittedName>
        <fullName evidence="2">Uncharacterized protein</fullName>
    </submittedName>
</protein>
<gene>
    <name evidence="2" type="ORF">EEDITHA_LOCUS485</name>
</gene>
<dbReference type="AlphaFoldDB" id="A0AAU9TEP0"/>
<feature type="chain" id="PRO_5043505045" evidence="1">
    <location>
        <begin position="23"/>
        <end position="92"/>
    </location>
</feature>
<comment type="caution">
    <text evidence="2">The sequence shown here is derived from an EMBL/GenBank/DDBJ whole genome shotgun (WGS) entry which is preliminary data.</text>
</comment>
<accession>A0AAU9TEP0</accession>
<evidence type="ECO:0000256" key="1">
    <source>
        <dbReference type="SAM" id="SignalP"/>
    </source>
</evidence>
<dbReference type="EMBL" id="CAKOGL010000002">
    <property type="protein sequence ID" value="CAH2083859.1"/>
    <property type="molecule type" value="Genomic_DNA"/>
</dbReference>
<feature type="signal peptide" evidence="1">
    <location>
        <begin position="1"/>
        <end position="22"/>
    </location>
</feature>
<sequence>MGAAKALLLLFVITVIVQVAASHWIGGYGYPPLIYPRYGYGGYGGYGGFGGVRAVGGFGGVGAVGGFGVVRAVGGYGGFGYGGYYRPRPFWF</sequence>
<evidence type="ECO:0000313" key="3">
    <source>
        <dbReference type="Proteomes" id="UP001153954"/>
    </source>
</evidence>
<dbReference type="Proteomes" id="UP001153954">
    <property type="component" value="Unassembled WGS sequence"/>
</dbReference>
<evidence type="ECO:0000313" key="2">
    <source>
        <dbReference type="EMBL" id="CAH2083859.1"/>
    </source>
</evidence>